<dbReference type="AlphaFoldDB" id="A0A395XJW5"/>
<reference evidence="8 9" key="1">
    <citation type="submission" date="2018-08" db="EMBL/GenBank/DDBJ databases">
        <title>A genome reference for cultivated species of the human gut microbiota.</title>
        <authorList>
            <person name="Zou Y."/>
            <person name="Xue W."/>
            <person name="Luo G."/>
        </authorList>
    </citation>
    <scope>NUCLEOTIDE SEQUENCE [LARGE SCALE GENOMIC DNA]</scope>
    <source>
        <strain evidence="8 9">AF12-11</strain>
    </source>
</reference>
<dbReference type="GO" id="GO:0005886">
    <property type="term" value="C:plasma membrane"/>
    <property type="evidence" value="ECO:0007669"/>
    <property type="project" value="UniProtKB-SubCell"/>
</dbReference>
<dbReference type="InterPro" id="IPR004299">
    <property type="entry name" value="MBOAT_fam"/>
</dbReference>
<comment type="caution">
    <text evidence="8">The sequence shown here is derived from an EMBL/GenBank/DDBJ whole genome shotgun (WGS) entry which is preliminary data.</text>
</comment>
<organism evidence="8 9">
    <name type="scientific">Dorea formicigenerans</name>
    <dbReference type="NCBI Taxonomy" id="39486"/>
    <lineage>
        <taxon>Bacteria</taxon>
        <taxon>Bacillati</taxon>
        <taxon>Bacillota</taxon>
        <taxon>Clostridia</taxon>
        <taxon>Lachnospirales</taxon>
        <taxon>Lachnospiraceae</taxon>
        <taxon>Dorea</taxon>
    </lineage>
</organism>
<keyword evidence="6 7" id="KW-0472">Membrane</keyword>
<sequence>MRLVLIKFWRQRLEIMLFNSIAFICVFLPVIFILYYLLPGKIKDIALVAGGAVFFAWGAPVNLVVLAFFILFNYAVGIQMEGYMRRRRSTEQLFAGSILINIIVYVFFAFIGQRVGFISEVPVGIGICILQVLSYLIEIHRGNVKAQKSILDFAVYIAMFPLFLAGPVVKYPQIRKELKTRKLSWAKAGEGIALFVCGFAKKVIIADYLADSFTKIMSLKAGELSVFGAWLGCAIFMFQIYFAFSGYCDMAVGLCRMLGFDVKKNFRYPYVARNITTFVRRFNSSVFAWFWDYICEPLWGGWLGTLVSGILMGLWYAGMWKNAPWQVTVTGGLLWGIYLAFWQIVERYALPFLKRLPPVLGQIYTWFFTALGWVFFFGKTPAASFGYLKVMFGFGGGDVVGIMGRYLFLGNVFVLVVAFLASTPLPNLIWKKILVFGKKDKKEKNKKRLERGRSAVFVFVAAIVILCLVNVTGAGRTFFKETVKDTQAKLDTVLGRRDVNDVYRGKNQHLLADINKLDEKKVQANVDAITALAEDYSDVPMYMALIPDAANVWADKLPSYAPVEDQTVQIAQIQSMLGDSVNWIDAQGVLNANKDKEIYYHTDSRWTTLGASLVWQQIASDLGLDTSKAPALKPYVVTGDFSGNLSRTSGFESGYREPIYAYLTENASDNTQMVASYESEGIKTAELYDRTKLDEPDAYEVFLGGDYDKIDIRTTADSTDRLLLVKDSFADCMIPFLIPYYREIIVVDADYYQKHVSDLLDKNKITSVLFLYDCNHFVQDDKLSSILTTDKAE</sequence>
<evidence type="ECO:0000313" key="8">
    <source>
        <dbReference type="EMBL" id="RGW51570.1"/>
    </source>
</evidence>
<dbReference type="EMBL" id="QSAJ01000029">
    <property type="protein sequence ID" value="RGW51570.1"/>
    <property type="molecule type" value="Genomic_DNA"/>
</dbReference>
<feature type="transmembrane region" description="Helical" evidence="7">
    <location>
        <begin position="191"/>
        <end position="210"/>
    </location>
</feature>
<dbReference type="PIRSF" id="PIRSF016636">
    <property type="entry name" value="AlgI_DltB"/>
    <property type="match status" value="1"/>
</dbReference>
<dbReference type="InterPro" id="IPR024194">
    <property type="entry name" value="Ac/AlaTfrase_AlgI/DltB"/>
</dbReference>
<feature type="transmembrane region" description="Helical" evidence="7">
    <location>
        <begin position="21"/>
        <end position="39"/>
    </location>
</feature>
<dbReference type="Pfam" id="PF03062">
    <property type="entry name" value="MBOAT"/>
    <property type="match status" value="1"/>
</dbReference>
<keyword evidence="5 7" id="KW-1133">Transmembrane helix</keyword>
<feature type="transmembrane region" description="Helical" evidence="7">
    <location>
        <begin position="117"/>
        <end position="137"/>
    </location>
</feature>
<keyword evidence="4 7" id="KW-0812">Transmembrane</keyword>
<keyword evidence="3" id="KW-1003">Cell membrane</keyword>
<dbReference type="PIRSF" id="PIRSF500217">
    <property type="entry name" value="AlgI"/>
    <property type="match status" value="1"/>
</dbReference>
<evidence type="ECO:0008006" key="10">
    <source>
        <dbReference type="Google" id="ProtNLM"/>
    </source>
</evidence>
<gene>
    <name evidence="8" type="ORF">DWV67_11435</name>
</gene>
<feature type="transmembrane region" description="Helical" evidence="7">
    <location>
        <begin position="93"/>
        <end position="111"/>
    </location>
</feature>
<comment type="subcellular location">
    <subcellularLocation>
        <location evidence="1">Cell membrane</location>
        <topology evidence="1">Multi-pass membrane protein</topology>
    </subcellularLocation>
</comment>
<dbReference type="Proteomes" id="UP000266376">
    <property type="component" value="Unassembled WGS sequence"/>
</dbReference>
<evidence type="ECO:0000313" key="9">
    <source>
        <dbReference type="Proteomes" id="UP000266376"/>
    </source>
</evidence>
<dbReference type="PANTHER" id="PTHR13285:SF18">
    <property type="entry name" value="PROTEIN-CYSTEINE N-PALMITOYLTRANSFERASE RASP"/>
    <property type="match status" value="1"/>
</dbReference>
<evidence type="ECO:0000256" key="6">
    <source>
        <dbReference type="ARBA" id="ARBA00023136"/>
    </source>
</evidence>
<dbReference type="InterPro" id="IPR051085">
    <property type="entry name" value="MB_O-acyltransferase"/>
</dbReference>
<feature type="transmembrane region" description="Helical" evidence="7">
    <location>
        <begin position="390"/>
        <end position="408"/>
    </location>
</feature>
<name>A0A395XJW5_9FIRM</name>
<evidence type="ECO:0000256" key="4">
    <source>
        <dbReference type="ARBA" id="ARBA00022692"/>
    </source>
</evidence>
<dbReference type="GO" id="GO:0016746">
    <property type="term" value="F:acyltransferase activity"/>
    <property type="evidence" value="ECO:0007669"/>
    <property type="project" value="InterPro"/>
</dbReference>
<feature type="transmembrane region" description="Helical" evidence="7">
    <location>
        <begin position="325"/>
        <end position="344"/>
    </location>
</feature>
<dbReference type="GO" id="GO:0042121">
    <property type="term" value="P:alginic acid biosynthetic process"/>
    <property type="evidence" value="ECO:0007669"/>
    <property type="project" value="InterPro"/>
</dbReference>
<protein>
    <recommendedName>
        <fullName evidence="10">MBOAT family protein</fullName>
    </recommendedName>
</protein>
<evidence type="ECO:0000256" key="2">
    <source>
        <dbReference type="ARBA" id="ARBA00010323"/>
    </source>
</evidence>
<evidence type="ECO:0000256" key="7">
    <source>
        <dbReference type="SAM" id="Phobius"/>
    </source>
</evidence>
<proteinExistence type="inferred from homology"/>
<feature type="transmembrane region" description="Helical" evidence="7">
    <location>
        <begin position="222"/>
        <end position="244"/>
    </location>
</feature>
<dbReference type="PANTHER" id="PTHR13285">
    <property type="entry name" value="ACYLTRANSFERASE"/>
    <property type="match status" value="1"/>
</dbReference>
<feature type="transmembrane region" description="Helical" evidence="7">
    <location>
        <begin position="359"/>
        <end position="378"/>
    </location>
</feature>
<feature type="transmembrane region" description="Helical" evidence="7">
    <location>
        <begin position="45"/>
        <end position="72"/>
    </location>
</feature>
<evidence type="ECO:0000256" key="5">
    <source>
        <dbReference type="ARBA" id="ARBA00022989"/>
    </source>
</evidence>
<dbReference type="Pfam" id="PF14286">
    <property type="entry name" value="DHHW"/>
    <property type="match status" value="1"/>
</dbReference>
<dbReference type="InterPro" id="IPR025945">
    <property type="entry name" value="DHHW"/>
</dbReference>
<evidence type="ECO:0000256" key="3">
    <source>
        <dbReference type="ARBA" id="ARBA00022475"/>
    </source>
</evidence>
<dbReference type="InterPro" id="IPR028362">
    <property type="entry name" value="AlgI"/>
</dbReference>
<feature type="transmembrane region" description="Helical" evidence="7">
    <location>
        <begin position="455"/>
        <end position="479"/>
    </location>
</feature>
<evidence type="ECO:0000256" key="1">
    <source>
        <dbReference type="ARBA" id="ARBA00004651"/>
    </source>
</evidence>
<feature type="transmembrane region" description="Helical" evidence="7">
    <location>
        <begin position="149"/>
        <end position="171"/>
    </location>
</feature>
<feature type="transmembrane region" description="Helical" evidence="7">
    <location>
        <begin position="414"/>
        <end position="434"/>
    </location>
</feature>
<accession>A0A395XJW5</accession>
<feature type="transmembrane region" description="Helical" evidence="7">
    <location>
        <begin position="299"/>
        <end position="318"/>
    </location>
</feature>
<comment type="similarity">
    <text evidence="2">Belongs to the membrane-bound acyltransferase family.</text>
</comment>